<dbReference type="AlphaFoldDB" id="A0A2H3CTC9"/>
<keyword evidence="3" id="KW-1185">Reference proteome</keyword>
<feature type="compositionally biased region" description="Polar residues" evidence="1">
    <location>
        <begin position="239"/>
        <end position="259"/>
    </location>
</feature>
<gene>
    <name evidence="2" type="ORF">ARMGADRAFT_1171270</name>
</gene>
<accession>A0A2H3CTC9</accession>
<evidence type="ECO:0000313" key="3">
    <source>
        <dbReference type="Proteomes" id="UP000217790"/>
    </source>
</evidence>
<dbReference type="EMBL" id="KZ293725">
    <property type="protein sequence ID" value="PBK81698.1"/>
    <property type="molecule type" value="Genomic_DNA"/>
</dbReference>
<dbReference type="Proteomes" id="UP000217790">
    <property type="component" value="Unassembled WGS sequence"/>
</dbReference>
<dbReference type="OMA" id="CHRSGWR"/>
<dbReference type="OrthoDB" id="2999254at2759"/>
<evidence type="ECO:0000256" key="1">
    <source>
        <dbReference type="SAM" id="MobiDB-lite"/>
    </source>
</evidence>
<evidence type="ECO:0000313" key="2">
    <source>
        <dbReference type="EMBL" id="PBK81698.1"/>
    </source>
</evidence>
<dbReference type="InParanoid" id="A0A2H3CTC9"/>
<sequence length="291" mass="32572">MASFQIYLKPRPVSPVYGHSNYLPFKCPSDFEYGPFFADYGTIPSDATEVYTLQSSALAASLSTFYSQLIPSLDAEVPDPNKCHRSGWRGLLQLAVAKARSSFHFQLECEDHIVRLVKGDSAPAPPPASKRSEDFSPEWYKIVYPTLLRGDVELRDTESRDIELELFVWAHMFQVADERSRIWLSFRQEMYELTKLFFAARLPSSYAESPGLINFVSSKILSTASAMASAFATNENENEPSLFSPSSSNGPRSMDSMSCSHADYSGDEANLSALNRPFRRRNLVVADSVDV</sequence>
<proteinExistence type="predicted"/>
<protein>
    <submittedName>
        <fullName evidence="2">Uncharacterized protein</fullName>
    </submittedName>
</protein>
<reference evidence="3" key="1">
    <citation type="journal article" date="2017" name="Nat. Ecol. Evol.">
        <title>Genome expansion and lineage-specific genetic innovations in the forest pathogenic fungi Armillaria.</title>
        <authorList>
            <person name="Sipos G."/>
            <person name="Prasanna A.N."/>
            <person name="Walter M.C."/>
            <person name="O'Connor E."/>
            <person name="Balint B."/>
            <person name="Krizsan K."/>
            <person name="Kiss B."/>
            <person name="Hess J."/>
            <person name="Varga T."/>
            <person name="Slot J."/>
            <person name="Riley R."/>
            <person name="Boka B."/>
            <person name="Rigling D."/>
            <person name="Barry K."/>
            <person name="Lee J."/>
            <person name="Mihaltcheva S."/>
            <person name="LaButti K."/>
            <person name="Lipzen A."/>
            <person name="Waldron R."/>
            <person name="Moloney N.M."/>
            <person name="Sperisen C."/>
            <person name="Kredics L."/>
            <person name="Vagvoelgyi C."/>
            <person name="Patrignani A."/>
            <person name="Fitzpatrick D."/>
            <person name="Nagy I."/>
            <person name="Doyle S."/>
            <person name="Anderson J.B."/>
            <person name="Grigoriev I.V."/>
            <person name="Gueldener U."/>
            <person name="Muensterkoetter M."/>
            <person name="Nagy L.G."/>
        </authorList>
    </citation>
    <scope>NUCLEOTIDE SEQUENCE [LARGE SCALE GENOMIC DNA]</scope>
    <source>
        <strain evidence="3">Ar21-2</strain>
    </source>
</reference>
<feature type="region of interest" description="Disordered" evidence="1">
    <location>
        <begin position="237"/>
        <end position="259"/>
    </location>
</feature>
<name>A0A2H3CTC9_ARMGA</name>
<organism evidence="2 3">
    <name type="scientific">Armillaria gallica</name>
    <name type="common">Bulbous honey fungus</name>
    <name type="synonym">Armillaria bulbosa</name>
    <dbReference type="NCBI Taxonomy" id="47427"/>
    <lineage>
        <taxon>Eukaryota</taxon>
        <taxon>Fungi</taxon>
        <taxon>Dikarya</taxon>
        <taxon>Basidiomycota</taxon>
        <taxon>Agaricomycotina</taxon>
        <taxon>Agaricomycetes</taxon>
        <taxon>Agaricomycetidae</taxon>
        <taxon>Agaricales</taxon>
        <taxon>Marasmiineae</taxon>
        <taxon>Physalacriaceae</taxon>
        <taxon>Armillaria</taxon>
    </lineage>
</organism>